<keyword evidence="3" id="KW-0238">DNA-binding</keyword>
<keyword evidence="4" id="KW-0804">Transcription</keyword>
<evidence type="ECO:0000256" key="4">
    <source>
        <dbReference type="ARBA" id="ARBA00023163"/>
    </source>
</evidence>
<sequence length="343" mass="38418">MAARRLPGLPQHNDKPNRERRHHERTDPPTYRLPGSPALCAAGMNGMDINLIRNFVEIVDALSLSAAARRRDVTRSKVSKELKALETSLGVKLLHRTTRRILLTAPGEVLYAHGRSIIQEVESAREALDALQHVVSGSVRLSIPTGLGEVYLADLLLAFHKRYPQVRIRVLFSNRVNDLMSAKIDVAVRLAKDVQDHLVARDLGPVEFGLYAHSDFAKSHRFANPTEIPHGVLILPPGDGKTYAITIRNQQEEIALKCEPYLTSEHFPFLKQSMLKGCGVAALPHYMVMDELRMGSVQRVCPDWSISGLGDRLYIITAEDRRPSQAVKVMTDFLRTNLKRFVS</sequence>
<dbReference type="InterPro" id="IPR036388">
    <property type="entry name" value="WH-like_DNA-bd_sf"/>
</dbReference>
<dbReference type="STRING" id="123899.SAMEA3906487_04145"/>
<dbReference type="InterPro" id="IPR005119">
    <property type="entry name" value="LysR_subst-bd"/>
</dbReference>
<dbReference type="Gene3D" id="1.10.10.10">
    <property type="entry name" value="Winged helix-like DNA-binding domain superfamily/Winged helix DNA-binding domain"/>
    <property type="match status" value="1"/>
</dbReference>
<dbReference type="KEGG" id="btrm:SAMEA390648704145"/>
<dbReference type="InterPro" id="IPR000847">
    <property type="entry name" value="LysR_HTH_N"/>
</dbReference>
<evidence type="ECO:0000256" key="1">
    <source>
        <dbReference type="ARBA" id="ARBA00009437"/>
    </source>
</evidence>
<dbReference type="Pfam" id="PF03466">
    <property type="entry name" value="LysR_substrate"/>
    <property type="match status" value="1"/>
</dbReference>
<dbReference type="PROSITE" id="PS50931">
    <property type="entry name" value="HTH_LYSR"/>
    <property type="match status" value="1"/>
</dbReference>
<feature type="region of interest" description="Disordered" evidence="5">
    <location>
        <begin position="1"/>
        <end position="34"/>
    </location>
</feature>
<dbReference type="AlphaFoldDB" id="A0A157LE51"/>
<evidence type="ECO:0000313" key="7">
    <source>
        <dbReference type="EMBL" id="SAI74308.1"/>
    </source>
</evidence>
<dbReference type="InterPro" id="IPR036390">
    <property type="entry name" value="WH_DNA-bd_sf"/>
</dbReference>
<dbReference type="eggNOG" id="COG0583">
    <property type="taxonomic scope" value="Bacteria"/>
</dbReference>
<name>A0A157LE51_9BORD</name>
<comment type="similarity">
    <text evidence="1">Belongs to the LysR transcriptional regulatory family.</text>
</comment>
<dbReference type="Gene3D" id="3.40.190.290">
    <property type="match status" value="1"/>
</dbReference>
<protein>
    <submittedName>
        <fullName evidence="7">LysR family transcriptional regulator</fullName>
    </submittedName>
</protein>
<proteinExistence type="inferred from homology"/>
<gene>
    <name evidence="7" type="primary">dmlR_17</name>
    <name evidence="7" type="ORF">SAMEA3906487_04145</name>
</gene>
<dbReference type="CDD" id="cd08422">
    <property type="entry name" value="PBP2_CrgA_like"/>
    <property type="match status" value="1"/>
</dbReference>
<dbReference type="EMBL" id="LT546645">
    <property type="protein sequence ID" value="SAI74308.1"/>
    <property type="molecule type" value="Genomic_DNA"/>
</dbReference>
<dbReference type="InterPro" id="IPR058163">
    <property type="entry name" value="LysR-type_TF_proteobact-type"/>
</dbReference>
<feature type="domain" description="HTH lysR-type" evidence="6">
    <location>
        <begin position="47"/>
        <end position="104"/>
    </location>
</feature>
<dbReference type="PATRIC" id="fig|123899.6.peg.4142"/>
<dbReference type="GO" id="GO:0003677">
    <property type="term" value="F:DNA binding"/>
    <property type="evidence" value="ECO:0007669"/>
    <property type="project" value="UniProtKB-KW"/>
</dbReference>
<dbReference type="FunFam" id="1.10.10.10:FF:000001">
    <property type="entry name" value="LysR family transcriptional regulator"/>
    <property type="match status" value="1"/>
</dbReference>
<keyword evidence="2" id="KW-0805">Transcription regulation</keyword>
<evidence type="ECO:0000313" key="8">
    <source>
        <dbReference type="Proteomes" id="UP000076825"/>
    </source>
</evidence>
<dbReference type="GeneID" id="56588640"/>
<dbReference type="GO" id="GO:0003700">
    <property type="term" value="F:DNA-binding transcription factor activity"/>
    <property type="evidence" value="ECO:0007669"/>
    <property type="project" value="InterPro"/>
</dbReference>
<evidence type="ECO:0000259" key="6">
    <source>
        <dbReference type="PROSITE" id="PS50931"/>
    </source>
</evidence>
<dbReference type="SUPFAM" id="SSF46785">
    <property type="entry name" value="Winged helix' DNA-binding domain"/>
    <property type="match status" value="1"/>
</dbReference>
<organism evidence="7 8">
    <name type="scientific">Bordetella trematum</name>
    <dbReference type="NCBI Taxonomy" id="123899"/>
    <lineage>
        <taxon>Bacteria</taxon>
        <taxon>Pseudomonadati</taxon>
        <taxon>Pseudomonadota</taxon>
        <taxon>Betaproteobacteria</taxon>
        <taxon>Burkholderiales</taxon>
        <taxon>Alcaligenaceae</taxon>
        <taxon>Bordetella</taxon>
    </lineage>
</organism>
<dbReference type="RefSeq" id="WP_231886793.1">
    <property type="nucleotide sequence ID" value="NZ_CP016340.1"/>
</dbReference>
<dbReference type="Pfam" id="PF00126">
    <property type="entry name" value="HTH_1"/>
    <property type="match status" value="1"/>
</dbReference>
<dbReference type="SUPFAM" id="SSF53850">
    <property type="entry name" value="Periplasmic binding protein-like II"/>
    <property type="match status" value="1"/>
</dbReference>
<keyword evidence="8" id="KW-1185">Reference proteome</keyword>
<dbReference type="Proteomes" id="UP000076825">
    <property type="component" value="Chromosome 1"/>
</dbReference>
<reference evidence="7 8" key="1">
    <citation type="submission" date="2016-04" db="EMBL/GenBank/DDBJ databases">
        <authorList>
            <consortium name="Pathogen Informatics"/>
        </authorList>
    </citation>
    <scope>NUCLEOTIDE SEQUENCE [LARGE SCALE GENOMIC DNA]</scope>
    <source>
        <strain evidence="7 8">H044680328</strain>
    </source>
</reference>
<dbReference type="PANTHER" id="PTHR30537">
    <property type="entry name" value="HTH-TYPE TRANSCRIPTIONAL REGULATOR"/>
    <property type="match status" value="1"/>
</dbReference>
<dbReference type="PANTHER" id="PTHR30537:SF5">
    <property type="entry name" value="HTH-TYPE TRANSCRIPTIONAL ACTIVATOR TTDR-RELATED"/>
    <property type="match status" value="1"/>
</dbReference>
<evidence type="ECO:0000256" key="5">
    <source>
        <dbReference type="SAM" id="MobiDB-lite"/>
    </source>
</evidence>
<evidence type="ECO:0000256" key="3">
    <source>
        <dbReference type="ARBA" id="ARBA00023125"/>
    </source>
</evidence>
<accession>A0A157LE51</accession>
<evidence type="ECO:0000256" key="2">
    <source>
        <dbReference type="ARBA" id="ARBA00023015"/>
    </source>
</evidence>